<dbReference type="PANTHER" id="PTHR43615">
    <property type="entry name" value="PHOSPHOENOLPYRUVATE SYNTHASE-RELATED"/>
    <property type="match status" value="1"/>
</dbReference>
<dbReference type="EC" id="2.7.9.2" evidence="4"/>
<reference evidence="4" key="1">
    <citation type="submission" date="2023-06" db="EMBL/GenBank/DDBJ databases">
        <title>Survivors Of The Sea: Transcriptome response of Skeletonema marinoi to long-term dormancy.</title>
        <authorList>
            <person name="Pinder M.I.M."/>
            <person name="Kourtchenko O."/>
            <person name="Robertson E.K."/>
            <person name="Larsson T."/>
            <person name="Maumus F."/>
            <person name="Osuna-Cruz C.M."/>
            <person name="Vancaester E."/>
            <person name="Stenow R."/>
            <person name="Vandepoele K."/>
            <person name="Ploug H."/>
            <person name="Bruchert V."/>
            <person name="Godhe A."/>
            <person name="Topel M."/>
        </authorList>
    </citation>
    <scope>NUCLEOTIDE SEQUENCE</scope>
    <source>
        <strain evidence="4">R05AC</strain>
    </source>
</reference>
<dbReference type="Gene3D" id="3.50.30.10">
    <property type="entry name" value="Phosphohistidine domain"/>
    <property type="match status" value="1"/>
</dbReference>
<proteinExistence type="inferred from homology"/>
<dbReference type="SUPFAM" id="SSF52009">
    <property type="entry name" value="Phosphohistidine domain"/>
    <property type="match status" value="1"/>
</dbReference>
<dbReference type="InterPro" id="IPR008279">
    <property type="entry name" value="PEP-util_enz_mobile_dom"/>
</dbReference>
<keyword evidence="4" id="KW-0808">Transferase</keyword>
<name>A0AAD8Y1P3_9STRA</name>
<dbReference type="InterPro" id="IPR013815">
    <property type="entry name" value="ATP_grasp_subdomain_1"/>
</dbReference>
<accession>A0AAD8Y1P3</accession>
<protein>
    <submittedName>
        <fullName evidence="4">Phosphoenolpyruvate synthase</fullName>
        <ecNumber evidence="4">2.7.9.2</ecNumber>
    </submittedName>
</protein>
<keyword evidence="5" id="KW-1185">Reference proteome</keyword>
<dbReference type="InterPro" id="IPR036637">
    <property type="entry name" value="Phosphohistidine_dom_sf"/>
</dbReference>
<dbReference type="GO" id="GO:0005524">
    <property type="term" value="F:ATP binding"/>
    <property type="evidence" value="ECO:0007669"/>
    <property type="project" value="InterPro"/>
</dbReference>
<dbReference type="AlphaFoldDB" id="A0AAD8Y1P3"/>
<feature type="domain" description="PEP-utilising enzyme mobile" evidence="2">
    <location>
        <begin position="802"/>
        <end position="872"/>
    </location>
</feature>
<sequence>MLTLPLNSAESNLSLTGGKGHNLSILSRGGISVPGGFVVTTSAYHEFVNQNNKKLLTKIEATLTSHVDELDEASAIIQAEFRKQKFSTKLRNEIAERLSELDPQVNLAIRSSATCEDMPDASFAGQHDTYLNIPHSQVEENIVECFASLFTPRAISYRKRNNLSEVDAGMAVVCQCMASNQTASGVLFTANPLTGRRNESALEAIPGLGEALVSGITEPDRYVVSRKNGEMTIKDKRIGAKSKTILAADGGGVKEETSLAASCEVLTDEEVKSIIDLGQNVQDLYGKPQDIEWTKSADGKFSVVQSRPITTLFPIPNVSMHPLQVFFSFNSVQGIIEPIYPAGQEAMRRGVLGGLLRWITWGRHGKTGEFIQTVGERLYINITNVLQNTLGRKILTTAMTGIDPASAMAIEELIEEDELEISSGVGPFFLIRLVSLYSLIMPRIIMSVLFPTWMRDRLYRRIEKVVESVEEKVSNANASGLSALVDVQIDVLQSYFRTMLPHILPRIGAGLAPLAILGKLSAHLPNGKNLVLTITRALPHNITTEMDLKLWSAAKVIQRNNKSLHHFKSTDADRLALEYLHGELPDVAQDAVSLFMSEYGMRGLYEIDFGRPRWREDPAPLMNTLKSYVEINGDHAPDKVFANGEKVADAAITELGKQLNKPRLVSFLANRARQLAGLRELPKFTVIRMMGIIRAKMLIEGEKLVSIGALEDAKDLFYLETVEIKALVNDELADCKRIIIERKAAMAQESKRTRLPRVIASDGFAYFGGTAKIVEGANVFSGEPVSPGYTRVAFESFMTQMTQGEILCCHGTDPSWTPLFLSSGALVMEVGGLMTHGSVVAREYGIPAVVGLEKVTERLTTGQLVRVDGSSGTIEVLE</sequence>
<dbReference type="InterPro" id="IPR002192">
    <property type="entry name" value="PPDK_AMP/ATP-bd"/>
</dbReference>
<dbReference type="Pfam" id="PF01326">
    <property type="entry name" value="PPDK_N"/>
    <property type="match status" value="1"/>
</dbReference>
<evidence type="ECO:0000256" key="1">
    <source>
        <dbReference type="ARBA" id="ARBA00007837"/>
    </source>
</evidence>
<evidence type="ECO:0000313" key="4">
    <source>
        <dbReference type="EMBL" id="KAK1737251.1"/>
    </source>
</evidence>
<dbReference type="EMBL" id="JATAAI010000026">
    <property type="protein sequence ID" value="KAK1737251.1"/>
    <property type="molecule type" value="Genomic_DNA"/>
</dbReference>
<dbReference type="Proteomes" id="UP001224775">
    <property type="component" value="Unassembled WGS sequence"/>
</dbReference>
<dbReference type="Pfam" id="PF00391">
    <property type="entry name" value="PEP-utilizers"/>
    <property type="match status" value="1"/>
</dbReference>
<evidence type="ECO:0000259" key="3">
    <source>
        <dbReference type="Pfam" id="PF01326"/>
    </source>
</evidence>
<dbReference type="GO" id="GO:0008986">
    <property type="term" value="F:pyruvate, water dikinase activity"/>
    <property type="evidence" value="ECO:0007669"/>
    <property type="project" value="UniProtKB-EC"/>
</dbReference>
<evidence type="ECO:0000259" key="2">
    <source>
        <dbReference type="Pfam" id="PF00391"/>
    </source>
</evidence>
<dbReference type="Gene3D" id="3.30.470.20">
    <property type="entry name" value="ATP-grasp fold, B domain"/>
    <property type="match status" value="1"/>
</dbReference>
<dbReference type="PANTHER" id="PTHR43615:SF1">
    <property type="entry name" value="PPDK_N DOMAIN-CONTAINING PROTEIN"/>
    <property type="match status" value="1"/>
</dbReference>
<gene>
    <name evidence="4" type="ORF">QTG54_012118</name>
</gene>
<dbReference type="InterPro" id="IPR051549">
    <property type="entry name" value="PEP_Utilizing_Enz"/>
</dbReference>
<organism evidence="4 5">
    <name type="scientific">Skeletonema marinoi</name>
    <dbReference type="NCBI Taxonomy" id="267567"/>
    <lineage>
        <taxon>Eukaryota</taxon>
        <taxon>Sar</taxon>
        <taxon>Stramenopiles</taxon>
        <taxon>Ochrophyta</taxon>
        <taxon>Bacillariophyta</taxon>
        <taxon>Coscinodiscophyceae</taxon>
        <taxon>Thalassiosirophycidae</taxon>
        <taxon>Thalassiosirales</taxon>
        <taxon>Skeletonemataceae</taxon>
        <taxon>Skeletonema</taxon>
        <taxon>Skeletonema marinoi-dohrnii complex</taxon>
    </lineage>
</organism>
<comment type="caution">
    <text evidence="4">The sequence shown here is derived from an EMBL/GenBank/DDBJ whole genome shotgun (WGS) entry which is preliminary data.</text>
</comment>
<feature type="domain" description="Pyruvate phosphate dikinase AMP/ATP-binding" evidence="3">
    <location>
        <begin position="15"/>
        <end position="311"/>
    </location>
</feature>
<dbReference type="Gene3D" id="3.30.1490.20">
    <property type="entry name" value="ATP-grasp fold, A domain"/>
    <property type="match status" value="1"/>
</dbReference>
<dbReference type="SUPFAM" id="SSF56059">
    <property type="entry name" value="Glutathione synthetase ATP-binding domain-like"/>
    <property type="match status" value="1"/>
</dbReference>
<evidence type="ECO:0000313" key="5">
    <source>
        <dbReference type="Proteomes" id="UP001224775"/>
    </source>
</evidence>
<comment type="similarity">
    <text evidence="1">Belongs to the PEP-utilizing enzyme family.</text>
</comment>